<evidence type="ECO:0000256" key="4">
    <source>
        <dbReference type="ARBA" id="ARBA00022475"/>
    </source>
</evidence>
<feature type="transmembrane region" description="Helical" evidence="8">
    <location>
        <begin position="141"/>
        <end position="163"/>
    </location>
</feature>
<accession>A0A1T4XDE9</accession>
<sequence length="238" mass="25260">MLPLSTQSILVHDMTARNEYLQGVKALLPVVPGVLPFAAICGMASVEAGMRVPEAFGFSFIVNAGASQLVALQLLDKHAGAFLVVLAVLVVNLRFTMYSAALAPYLRNAPSWARWVGGWVLSDQAFGVSVIRMEQGGTYRFYIGTAVSMVFLWQLGNAMGIFLGALIPSAWQLDFAVPLCFLALIFPVLRDRPCCVAAVLGGSVAVWAAPLPYNLGLMAGAFAGIAAGLLAELRGGRK</sequence>
<evidence type="ECO:0000256" key="1">
    <source>
        <dbReference type="ARBA" id="ARBA00004651"/>
    </source>
</evidence>
<keyword evidence="10" id="KW-1185">Reference proteome</keyword>
<feature type="transmembrane region" description="Helical" evidence="8">
    <location>
        <begin position="169"/>
        <end position="186"/>
    </location>
</feature>
<evidence type="ECO:0000313" key="10">
    <source>
        <dbReference type="Proteomes" id="UP000190027"/>
    </source>
</evidence>
<dbReference type="EMBL" id="FUYC01000009">
    <property type="protein sequence ID" value="SKA87188.1"/>
    <property type="molecule type" value="Genomic_DNA"/>
</dbReference>
<organism evidence="9 10">
    <name type="scientific">Paucidesulfovibrio gracilis DSM 16080</name>
    <dbReference type="NCBI Taxonomy" id="1121449"/>
    <lineage>
        <taxon>Bacteria</taxon>
        <taxon>Pseudomonadati</taxon>
        <taxon>Thermodesulfobacteriota</taxon>
        <taxon>Desulfovibrionia</taxon>
        <taxon>Desulfovibrionales</taxon>
        <taxon>Desulfovibrionaceae</taxon>
        <taxon>Paucidesulfovibrio</taxon>
    </lineage>
</organism>
<dbReference type="InterPro" id="IPR011606">
    <property type="entry name" value="Brnchd-chn_aa_trnsp_permease"/>
</dbReference>
<keyword evidence="3" id="KW-0813">Transport</keyword>
<feature type="transmembrane region" description="Helical" evidence="8">
    <location>
        <begin position="193"/>
        <end position="209"/>
    </location>
</feature>
<keyword evidence="5 8" id="KW-0812">Transmembrane</keyword>
<dbReference type="Pfam" id="PF03591">
    <property type="entry name" value="AzlC"/>
    <property type="match status" value="1"/>
</dbReference>
<dbReference type="PANTHER" id="PTHR34979:SF1">
    <property type="entry name" value="INNER MEMBRANE PROTEIN YGAZ"/>
    <property type="match status" value="1"/>
</dbReference>
<dbReference type="AlphaFoldDB" id="A0A1T4XDE9"/>
<dbReference type="GO" id="GO:0005886">
    <property type="term" value="C:plasma membrane"/>
    <property type="evidence" value="ECO:0007669"/>
    <property type="project" value="UniProtKB-SubCell"/>
</dbReference>
<dbReference type="GO" id="GO:1903785">
    <property type="term" value="P:L-valine transmembrane transport"/>
    <property type="evidence" value="ECO:0007669"/>
    <property type="project" value="TreeGrafter"/>
</dbReference>
<evidence type="ECO:0000256" key="6">
    <source>
        <dbReference type="ARBA" id="ARBA00022989"/>
    </source>
</evidence>
<evidence type="ECO:0000256" key="7">
    <source>
        <dbReference type="ARBA" id="ARBA00023136"/>
    </source>
</evidence>
<reference evidence="9 10" key="1">
    <citation type="submission" date="2017-02" db="EMBL/GenBank/DDBJ databases">
        <authorList>
            <person name="Peterson S.W."/>
        </authorList>
    </citation>
    <scope>NUCLEOTIDE SEQUENCE [LARGE SCALE GENOMIC DNA]</scope>
    <source>
        <strain evidence="9 10">DSM 16080</strain>
    </source>
</reference>
<protein>
    <submittedName>
        <fullName evidence="9">Predicted branched-chain amino acid permease (Azaleucine resistance)</fullName>
    </submittedName>
</protein>
<evidence type="ECO:0000256" key="3">
    <source>
        <dbReference type="ARBA" id="ARBA00022448"/>
    </source>
</evidence>
<dbReference type="PANTHER" id="PTHR34979">
    <property type="entry name" value="INNER MEMBRANE PROTEIN YGAZ"/>
    <property type="match status" value="1"/>
</dbReference>
<feature type="transmembrane region" description="Helical" evidence="8">
    <location>
        <begin position="55"/>
        <end position="75"/>
    </location>
</feature>
<dbReference type="Proteomes" id="UP000190027">
    <property type="component" value="Unassembled WGS sequence"/>
</dbReference>
<evidence type="ECO:0000256" key="2">
    <source>
        <dbReference type="ARBA" id="ARBA00010735"/>
    </source>
</evidence>
<dbReference type="STRING" id="1121449.SAMN02745704_02020"/>
<keyword evidence="4" id="KW-1003">Cell membrane</keyword>
<feature type="transmembrane region" description="Helical" evidence="8">
    <location>
        <begin position="20"/>
        <end position="43"/>
    </location>
</feature>
<feature type="transmembrane region" description="Helical" evidence="8">
    <location>
        <begin position="81"/>
        <end position="106"/>
    </location>
</feature>
<evidence type="ECO:0000256" key="5">
    <source>
        <dbReference type="ARBA" id="ARBA00022692"/>
    </source>
</evidence>
<keyword evidence="7 8" id="KW-0472">Membrane</keyword>
<evidence type="ECO:0000256" key="8">
    <source>
        <dbReference type="SAM" id="Phobius"/>
    </source>
</evidence>
<comment type="subcellular location">
    <subcellularLocation>
        <location evidence="1">Cell membrane</location>
        <topology evidence="1">Multi-pass membrane protein</topology>
    </subcellularLocation>
</comment>
<proteinExistence type="inferred from homology"/>
<comment type="similarity">
    <text evidence="2">Belongs to the AzlC family.</text>
</comment>
<keyword evidence="6 8" id="KW-1133">Transmembrane helix</keyword>
<gene>
    <name evidence="9" type="ORF">SAMN02745704_02020</name>
</gene>
<name>A0A1T4XDE9_9BACT</name>
<feature type="transmembrane region" description="Helical" evidence="8">
    <location>
        <begin position="215"/>
        <end position="233"/>
    </location>
</feature>
<evidence type="ECO:0000313" key="9">
    <source>
        <dbReference type="EMBL" id="SKA87188.1"/>
    </source>
</evidence>